<dbReference type="Gene3D" id="3.40.50.10140">
    <property type="entry name" value="Toll/interleukin-1 receptor homology (TIR) domain"/>
    <property type="match status" value="1"/>
</dbReference>
<dbReference type="SMART" id="SM00255">
    <property type="entry name" value="TIR"/>
    <property type="match status" value="1"/>
</dbReference>
<evidence type="ECO:0000313" key="2">
    <source>
        <dbReference type="EMBL" id="BBH00849.1"/>
    </source>
</evidence>
<dbReference type="SUPFAM" id="SSF52200">
    <property type="entry name" value="Toll/Interleukin receptor TIR domain"/>
    <property type="match status" value="1"/>
</dbReference>
<sequence>LLQGAMQRSPALVRKILRQGSNHIQTVNSRPCDVFINHRGIDTKRTVAGLLFYHFSRLRLHPFLDSKNMKPGDKLFDEIDAAIRKCKVGLAVFSPQYCESYFCLHELALLMESKKRVIPVFCNVKPSQLRVRDNGTCSPVELQRFSWALEEAKYTVGLTFDSSKGDWSEFLRDASDAVLQNLLEVEGEGAYKIDHKYDFQDQC</sequence>
<accession>A0A4Y1R9I5</accession>
<dbReference type="GO" id="GO:0007165">
    <property type="term" value="P:signal transduction"/>
    <property type="evidence" value="ECO:0007669"/>
    <property type="project" value="InterPro"/>
</dbReference>
<name>A0A4Y1R9I5_PRUDU</name>
<feature type="domain" description="TIR" evidence="1">
    <location>
        <begin position="30"/>
        <end position="178"/>
    </location>
</feature>
<dbReference type="Pfam" id="PF01582">
    <property type="entry name" value="TIR"/>
    <property type="match status" value="1"/>
</dbReference>
<dbReference type="InterPro" id="IPR035897">
    <property type="entry name" value="Toll_tir_struct_dom_sf"/>
</dbReference>
<organism evidence="2">
    <name type="scientific">Prunus dulcis</name>
    <name type="common">Almond</name>
    <name type="synonym">Amygdalus dulcis</name>
    <dbReference type="NCBI Taxonomy" id="3755"/>
    <lineage>
        <taxon>Eukaryota</taxon>
        <taxon>Viridiplantae</taxon>
        <taxon>Streptophyta</taxon>
        <taxon>Embryophyta</taxon>
        <taxon>Tracheophyta</taxon>
        <taxon>Spermatophyta</taxon>
        <taxon>Magnoliopsida</taxon>
        <taxon>eudicotyledons</taxon>
        <taxon>Gunneridae</taxon>
        <taxon>Pentapetalae</taxon>
        <taxon>rosids</taxon>
        <taxon>fabids</taxon>
        <taxon>Rosales</taxon>
        <taxon>Rosaceae</taxon>
        <taxon>Amygdaloideae</taxon>
        <taxon>Amygdaleae</taxon>
        <taxon>Prunus</taxon>
    </lineage>
</organism>
<feature type="non-terminal residue" evidence="2">
    <location>
        <position position="1"/>
    </location>
</feature>
<dbReference type="PROSITE" id="PS50104">
    <property type="entry name" value="TIR"/>
    <property type="match status" value="1"/>
</dbReference>
<dbReference type="AlphaFoldDB" id="A0A4Y1R9I5"/>
<dbReference type="PANTHER" id="PTHR31008:SF42">
    <property type="entry name" value="TMV RESISTANCE PROTEIN N-LIKE"/>
    <property type="match status" value="1"/>
</dbReference>
<gene>
    <name evidence="2" type="ORF">Prudu_010948</name>
</gene>
<dbReference type="EMBL" id="AP019300">
    <property type="protein sequence ID" value="BBH00849.1"/>
    <property type="molecule type" value="Genomic_DNA"/>
</dbReference>
<evidence type="ECO:0000259" key="1">
    <source>
        <dbReference type="PROSITE" id="PS50104"/>
    </source>
</evidence>
<proteinExistence type="predicted"/>
<reference evidence="2" key="1">
    <citation type="journal article" date="2019" name="Science">
        <title>Mutation of a bHLH transcription factor allowed almond domestication.</title>
        <authorList>
            <person name="Sanchez-Perez R."/>
            <person name="Pavan S."/>
            <person name="Mazzeo R."/>
            <person name="Moldovan C."/>
            <person name="Aiese Cigliano R."/>
            <person name="Del Cueto J."/>
            <person name="Ricciardi F."/>
            <person name="Lotti C."/>
            <person name="Ricciardi L."/>
            <person name="Dicenta F."/>
            <person name="Lopez-Marques R.L."/>
            <person name="Lindberg Moller B."/>
        </authorList>
    </citation>
    <scope>NUCLEOTIDE SEQUENCE</scope>
</reference>
<dbReference type="PANTHER" id="PTHR31008">
    <property type="entry name" value="COP1-INTERACTING PROTEIN-RELATED"/>
    <property type="match status" value="1"/>
</dbReference>
<dbReference type="InterPro" id="IPR000157">
    <property type="entry name" value="TIR_dom"/>
</dbReference>
<protein>
    <submittedName>
        <fullName evidence="2">Toll-Interleukin-Resistance domain family protein</fullName>
    </submittedName>
</protein>